<evidence type="ECO:0000313" key="6">
    <source>
        <dbReference type="EMBL" id="MEK8129526.1"/>
    </source>
</evidence>
<dbReference type="InterPro" id="IPR009057">
    <property type="entry name" value="Homeodomain-like_sf"/>
</dbReference>
<sequence>MDDQTSEGGNIITEPLNNRDLIIAKTHDLLIEHGIKATSIKLVAQAAGVAPGLIHYYFKSKEELILAVLEEAKRQCLQDWDEILRRAKDIQQTEHVLKLGKERLFADLDMYRLRFELYSNGLNNSTVKSHVNALLQEEQRKIAELSTLLARKEGVNHEAIAATLTAAFDGLALRKLTDESFDLNAAYETLSEMYLSFT</sequence>
<organism evidence="6 7">
    <name type="scientific">Paenibacillus filicis</name>
    <dbReference type="NCBI Taxonomy" id="669464"/>
    <lineage>
        <taxon>Bacteria</taxon>
        <taxon>Bacillati</taxon>
        <taxon>Bacillota</taxon>
        <taxon>Bacilli</taxon>
        <taxon>Bacillales</taxon>
        <taxon>Paenibacillaceae</taxon>
        <taxon>Paenibacillus</taxon>
    </lineage>
</organism>
<protein>
    <submittedName>
        <fullName evidence="6">TetR/AcrR family transcriptional regulator</fullName>
    </submittedName>
</protein>
<accession>A0ABU9DMU3</accession>
<dbReference type="SUPFAM" id="SSF48498">
    <property type="entry name" value="Tetracyclin repressor-like, C-terminal domain"/>
    <property type="match status" value="1"/>
</dbReference>
<dbReference type="SUPFAM" id="SSF46689">
    <property type="entry name" value="Homeodomain-like"/>
    <property type="match status" value="1"/>
</dbReference>
<name>A0ABU9DMU3_9BACL</name>
<keyword evidence="7" id="KW-1185">Reference proteome</keyword>
<dbReference type="InterPro" id="IPR001647">
    <property type="entry name" value="HTH_TetR"/>
</dbReference>
<keyword evidence="3" id="KW-0804">Transcription</keyword>
<dbReference type="RefSeq" id="WP_341416637.1">
    <property type="nucleotide sequence ID" value="NZ_JBBPCC010000010.1"/>
</dbReference>
<evidence type="ECO:0000256" key="2">
    <source>
        <dbReference type="ARBA" id="ARBA00023125"/>
    </source>
</evidence>
<evidence type="ECO:0000313" key="7">
    <source>
        <dbReference type="Proteomes" id="UP001469365"/>
    </source>
</evidence>
<dbReference type="PROSITE" id="PS50977">
    <property type="entry name" value="HTH_TETR_2"/>
    <property type="match status" value="1"/>
</dbReference>
<evidence type="ECO:0000256" key="1">
    <source>
        <dbReference type="ARBA" id="ARBA00023015"/>
    </source>
</evidence>
<keyword evidence="1" id="KW-0805">Transcription regulation</keyword>
<dbReference type="InterPro" id="IPR023772">
    <property type="entry name" value="DNA-bd_HTH_TetR-type_CS"/>
</dbReference>
<evidence type="ECO:0000259" key="5">
    <source>
        <dbReference type="PROSITE" id="PS50977"/>
    </source>
</evidence>
<dbReference type="EMBL" id="JBBPCC010000010">
    <property type="protein sequence ID" value="MEK8129526.1"/>
    <property type="molecule type" value="Genomic_DNA"/>
</dbReference>
<dbReference type="PANTHER" id="PTHR47506:SF6">
    <property type="entry name" value="HTH-TYPE TRANSCRIPTIONAL REPRESSOR NEMR"/>
    <property type="match status" value="1"/>
</dbReference>
<keyword evidence="2 4" id="KW-0238">DNA-binding</keyword>
<dbReference type="PROSITE" id="PS01081">
    <property type="entry name" value="HTH_TETR_1"/>
    <property type="match status" value="1"/>
</dbReference>
<gene>
    <name evidence="6" type="ORF">WMW72_16595</name>
</gene>
<reference evidence="6 7" key="1">
    <citation type="submission" date="2024-04" db="EMBL/GenBank/DDBJ databases">
        <title>draft genome sequnece of Paenibacillus filicis.</title>
        <authorList>
            <person name="Kim D.-U."/>
        </authorList>
    </citation>
    <scope>NUCLEOTIDE SEQUENCE [LARGE SCALE GENOMIC DNA]</scope>
    <source>
        <strain evidence="6 7">KACC14197</strain>
    </source>
</reference>
<comment type="caution">
    <text evidence="6">The sequence shown here is derived from an EMBL/GenBank/DDBJ whole genome shotgun (WGS) entry which is preliminary data.</text>
</comment>
<dbReference type="PRINTS" id="PR00455">
    <property type="entry name" value="HTHTETR"/>
</dbReference>
<dbReference type="PANTHER" id="PTHR47506">
    <property type="entry name" value="TRANSCRIPTIONAL REGULATORY PROTEIN"/>
    <property type="match status" value="1"/>
</dbReference>
<dbReference type="Pfam" id="PF00440">
    <property type="entry name" value="TetR_N"/>
    <property type="match status" value="1"/>
</dbReference>
<feature type="domain" description="HTH tetR-type" evidence="5">
    <location>
        <begin position="16"/>
        <end position="76"/>
    </location>
</feature>
<feature type="DNA-binding region" description="H-T-H motif" evidence="4">
    <location>
        <begin position="39"/>
        <end position="58"/>
    </location>
</feature>
<dbReference type="InterPro" id="IPR036271">
    <property type="entry name" value="Tet_transcr_reg_TetR-rel_C_sf"/>
</dbReference>
<evidence type="ECO:0000256" key="3">
    <source>
        <dbReference type="ARBA" id="ARBA00023163"/>
    </source>
</evidence>
<dbReference type="Gene3D" id="1.10.357.10">
    <property type="entry name" value="Tetracycline Repressor, domain 2"/>
    <property type="match status" value="1"/>
</dbReference>
<dbReference type="Proteomes" id="UP001469365">
    <property type="component" value="Unassembled WGS sequence"/>
</dbReference>
<evidence type="ECO:0000256" key="4">
    <source>
        <dbReference type="PROSITE-ProRule" id="PRU00335"/>
    </source>
</evidence>
<proteinExistence type="predicted"/>